<dbReference type="EMBL" id="JAWNGG020000057">
    <property type="protein sequence ID" value="KAK9304983.1"/>
    <property type="molecule type" value="Genomic_DNA"/>
</dbReference>
<reference evidence="2 3" key="1">
    <citation type="submission" date="2024-05" db="EMBL/GenBank/DDBJ databases">
        <title>The nuclear and mitochondrial genome assemblies of Tetragonisca angustula (Apidae: Meliponini), a tiny yet remarkable pollinator in the Neotropics.</title>
        <authorList>
            <person name="Ferrari R."/>
            <person name="Ricardo P.C."/>
            <person name="Dias F.C."/>
            <person name="Araujo N.S."/>
            <person name="Soares D.O."/>
            <person name="Zhou Q.-S."/>
            <person name="Zhu C.-D."/>
            <person name="Coutinho L."/>
            <person name="Airas M.C."/>
            <person name="Batista T.M."/>
        </authorList>
    </citation>
    <scope>NUCLEOTIDE SEQUENCE [LARGE SCALE GENOMIC DNA]</scope>
    <source>
        <strain evidence="2">ASF017062</strain>
        <tissue evidence="2">Abdomen</tissue>
    </source>
</reference>
<evidence type="ECO:0000256" key="1">
    <source>
        <dbReference type="SAM" id="SignalP"/>
    </source>
</evidence>
<evidence type="ECO:0000313" key="2">
    <source>
        <dbReference type="EMBL" id="KAK9304983.1"/>
    </source>
</evidence>
<organism evidence="2 3">
    <name type="scientific">Tetragonisca angustula</name>
    <dbReference type="NCBI Taxonomy" id="166442"/>
    <lineage>
        <taxon>Eukaryota</taxon>
        <taxon>Metazoa</taxon>
        <taxon>Ecdysozoa</taxon>
        <taxon>Arthropoda</taxon>
        <taxon>Hexapoda</taxon>
        <taxon>Insecta</taxon>
        <taxon>Pterygota</taxon>
        <taxon>Neoptera</taxon>
        <taxon>Endopterygota</taxon>
        <taxon>Hymenoptera</taxon>
        <taxon>Apocrita</taxon>
        <taxon>Aculeata</taxon>
        <taxon>Apoidea</taxon>
        <taxon>Anthophila</taxon>
        <taxon>Apidae</taxon>
        <taxon>Tetragonisca</taxon>
    </lineage>
</organism>
<keyword evidence="1" id="KW-0732">Signal</keyword>
<name>A0AAW1A535_9HYME</name>
<gene>
    <name evidence="2" type="ORF">QLX08_003839</name>
</gene>
<accession>A0AAW1A535</accession>
<evidence type="ECO:0000313" key="3">
    <source>
        <dbReference type="Proteomes" id="UP001432146"/>
    </source>
</evidence>
<dbReference type="AlphaFoldDB" id="A0AAW1A535"/>
<comment type="caution">
    <text evidence="2">The sequence shown here is derived from an EMBL/GenBank/DDBJ whole genome shotgun (WGS) entry which is preliminary data.</text>
</comment>
<feature type="chain" id="PRO_5043340186" evidence="1">
    <location>
        <begin position="19"/>
        <end position="131"/>
    </location>
</feature>
<dbReference type="Proteomes" id="UP001432146">
    <property type="component" value="Unassembled WGS sequence"/>
</dbReference>
<sequence>MSNIVILLMVTMVPVIAGIEEQNALWKRSVSINSYVDHFANFDDSPVLVSKRAALLLDQLMVALQDALSNQPRRELQKGNKMSMRSSTPYLPAENLSVLPLVQAQTMDLRRQKQGLYWRCFLNIVTCYKKK</sequence>
<keyword evidence="3" id="KW-1185">Reference proteome</keyword>
<proteinExistence type="predicted"/>
<feature type="signal peptide" evidence="1">
    <location>
        <begin position="1"/>
        <end position="18"/>
    </location>
</feature>
<protein>
    <submittedName>
        <fullName evidence="2">Uncharacterized protein</fullName>
    </submittedName>
</protein>